<feature type="domain" description="Histidine kinase" evidence="14">
    <location>
        <begin position="330"/>
        <end position="575"/>
    </location>
</feature>
<dbReference type="PROSITE" id="PS50109">
    <property type="entry name" value="HIS_KIN"/>
    <property type="match status" value="1"/>
</dbReference>
<evidence type="ECO:0000256" key="1">
    <source>
        <dbReference type="ARBA" id="ARBA00000085"/>
    </source>
</evidence>
<dbReference type="PANTHER" id="PTHR43395">
    <property type="entry name" value="SENSOR HISTIDINE KINASE CHEA"/>
    <property type="match status" value="1"/>
</dbReference>
<dbReference type="Gene3D" id="1.10.287.560">
    <property type="entry name" value="Histidine kinase CheA-like, homodimeric domain"/>
    <property type="match status" value="1"/>
</dbReference>
<dbReference type="FunFam" id="3.30.565.10:FF:000016">
    <property type="entry name" value="Chemotaxis protein CheA, putative"/>
    <property type="match status" value="1"/>
</dbReference>
<dbReference type="SMART" id="SM00073">
    <property type="entry name" value="HPT"/>
    <property type="match status" value="1"/>
</dbReference>
<dbReference type="InterPro" id="IPR037006">
    <property type="entry name" value="CheA-like_homodim_sf"/>
</dbReference>
<feature type="non-terminal residue" evidence="17">
    <location>
        <position position="1"/>
    </location>
</feature>
<proteinExistence type="predicted"/>
<dbReference type="SUPFAM" id="SSF47226">
    <property type="entry name" value="Histidine-containing phosphotransfer domain, HPT domain"/>
    <property type="match status" value="2"/>
</dbReference>
<evidence type="ECO:0000256" key="8">
    <source>
        <dbReference type="ARBA" id="ARBA00022777"/>
    </source>
</evidence>
<dbReference type="Gene3D" id="3.30.565.10">
    <property type="entry name" value="Histidine kinase-like ATPase, C-terminal domain"/>
    <property type="match status" value="1"/>
</dbReference>
<evidence type="ECO:0000256" key="13">
    <source>
        <dbReference type="SAM" id="MobiDB-lite"/>
    </source>
</evidence>
<dbReference type="Pfam" id="PF02518">
    <property type="entry name" value="HATPase_c"/>
    <property type="match status" value="1"/>
</dbReference>
<evidence type="ECO:0000313" key="17">
    <source>
        <dbReference type="EMBL" id="ETR71115.1"/>
    </source>
</evidence>
<keyword evidence="6" id="KW-0808">Transferase</keyword>
<dbReference type="Pfam" id="PF02895">
    <property type="entry name" value="H-kinase_dim"/>
    <property type="match status" value="1"/>
</dbReference>
<feature type="modified residue" description="Phosphohistidine" evidence="12">
    <location>
        <position position="213"/>
    </location>
</feature>
<dbReference type="Gene3D" id="2.30.30.40">
    <property type="entry name" value="SH3 Domains"/>
    <property type="match status" value="1"/>
</dbReference>
<evidence type="ECO:0000256" key="7">
    <source>
        <dbReference type="ARBA" id="ARBA00022741"/>
    </source>
</evidence>
<organism evidence="17 18">
    <name type="scientific">Candidatus Magnetoglobus multicellularis str. Araruama</name>
    <dbReference type="NCBI Taxonomy" id="890399"/>
    <lineage>
        <taxon>Bacteria</taxon>
        <taxon>Pseudomonadati</taxon>
        <taxon>Thermodesulfobacteriota</taxon>
        <taxon>Desulfobacteria</taxon>
        <taxon>Desulfobacterales</taxon>
        <taxon>Desulfobacteraceae</taxon>
        <taxon>Candidatus Magnetoglobus</taxon>
    </lineage>
</organism>
<dbReference type="InterPro" id="IPR003594">
    <property type="entry name" value="HATPase_dom"/>
</dbReference>
<dbReference type="SUPFAM" id="SSF50341">
    <property type="entry name" value="CheW-like"/>
    <property type="match status" value="1"/>
</dbReference>
<keyword evidence="7" id="KW-0547">Nucleotide-binding</keyword>
<evidence type="ECO:0000259" key="14">
    <source>
        <dbReference type="PROSITE" id="PS50109"/>
    </source>
</evidence>
<dbReference type="InterPro" id="IPR004105">
    <property type="entry name" value="CheA-like_dim"/>
</dbReference>
<dbReference type="InterPro" id="IPR036097">
    <property type="entry name" value="HisK_dim/P_sf"/>
</dbReference>
<comment type="catalytic activity">
    <reaction evidence="1">
        <text>ATP + protein L-histidine = ADP + protein N-phospho-L-histidine.</text>
        <dbReference type="EC" id="2.7.13.3"/>
    </reaction>
</comment>
<feature type="region of interest" description="Disordered" evidence="13">
    <location>
        <begin position="291"/>
        <end position="322"/>
    </location>
</feature>
<feature type="region of interest" description="Disordered" evidence="13">
    <location>
        <begin position="91"/>
        <end position="159"/>
    </location>
</feature>
<evidence type="ECO:0000256" key="11">
    <source>
        <dbReference type="ARBA" id="ARBA00035100"/>
    </source>
</evidence>
<dbReference type="InterPro" id="IPR036061">
    <property type="entry name" value="CheW-like_dom_sf"/>
</dbReference>
<gene>
    <name evidence="17" type="ORF">OMM_08326</name>
</gene>
<dbReference type="PROSITE" id="PS50851">
    <property type="entry name" value="CHEW"/>
    <property type="match status" value="1"/>
</dbReference>
<evidence type="ECO:0000256" key="4">
    <source>
        <dbReference type="ARBA" id="ARBA00022500"/>
    </source>
</evidence>
<dbReference type="PROSITE" id="PS50894">
    <property type="entry name" value="HPT"/>
    <property type="match status" value="2"/>
</dbReference>
<dbReference type="PANTHER" id="PTHR43395:SF10">
    <property type="entry name" value="CHEMOTAXIS PROTEIN CHEA"/>
    <property type="match status" value="1"/>
</dbReference>
<dbReference type="InterPro" id="IPR005467">
    <property type="entry name" value="His_kinase_dom"/>
</dbReference>
<dbReference type="EC" id="2.7.13.3" evidence="2"/>
<feature type="domain" description="HPt" evidence="16">
    <location>
        <begin position="1"/>
        <end position="57"/>
    </location>
</feature>
<evidence type="ECO:0000259" key="16">
    <source>
        <dbReference type="PROSITE" id="PS50894"/>
    </source>
</evidence>
<evidence type="ECO:0000256" key="6">
    <source>
        <dbReference type="ARBA" id="ARBA00022679"/>
    </source>
</evidence>
<dbReference type="EMBL" id="ATBP01000318">
    <property type="protein sequence ID" value="ETR71115.1"/>
    <property type="molecule type" value="Genomic_DNA"/>
</dbReference>
<dbReference type="InterPro" id="IPR002545">
    <property type="entry name" value="CheW-lke_dom"/>
</dbReference>
<evidence type="ECO:0000256" key="12">
    <source>
        <dbReference type="PROSITE-ProRule" id="PRU00110"/>
    </source>
</evidence>
<feature type="domain" description="HPt" evidence="16">
    <location>
        <begin position="164"/>
        <end position="271"/>
    </location>
</feature>
<dbReference type="Pfam" id="PF01584">
    <property type="entry name" value="CheW"/>
    <property type="match status" value="1"/>
</dbReference>
<dbReference type="InterPro" id="IPR036890">
    <property type="entry name" value="HATPase_C_sf"/>
</dbReference>
<evidence type="ECO:0000256" key="9">
    <source>
        <dbReference type="ARBA" id="ARBA00022840"/>
    </source>
</evidence>
<dbReference type="GO" id="GO:0000155">
    <property type="term" value="F:phosphorelay sensor kinase activity"/>
    <property type="evidence" value="ECO:0007669"/>
    <property type="project" value="InterPro"/>
</dbReference>
<dbReference type="AlphaFoldDB" id="A0A1V1P8T7"/>
<evidence type="ECO:0000313" key="18">
    <source>
        <dbReference type="Proteomes" id="UP000189670"/>
    </source>
</evidence>
<evidence type="ECO:0000256" key="10">
    <source>
        <dbReference type="ARBA" id="ARBA00023012"/>
    </source>
</evidence>
<dbReference type="SMART" id="SM00260">
    <property type="entry name" value="CheW"/>
    <property type="match status" value="1"/>
</dbReference>
<dbReference type="InterPro" id="IPR004358">
    <property type="entry name" value="Sig_transdc_His_kin-like_C"/>
</dbReference>
<dbReference type="InterPro" id="IPR008207">
    <property type="entry name" value="Sig_transdc_His_kin_Hpt_dom"/>
</dbReference>
<comment type="caution">
    <text evidence="17">The sequence shown here is derived from an EMBL/GenBank/DDBJ whole genome shotgun (WGS) entry which is preliminary data.</text>
</comment>
<keyword evidence="5 12" id="KW-0597">Phosphoprotein</keyword>
<dbReference type="Gene3D" id="1.20.120.160">
    <property type="entry name" value="HPT domain"/>
    <property type="match status" value="2"/>
</dbReference>
<keyword evidence="4" id="KW-0145">Chemotaxis</keyword>
<keyword evidence="10" id="KW-0902">Two-component regulatory system</keyword>
<evidence type="ECO:0000256" key="3">
    <source>
        <dbReference type="ARBA" id="ARBA00021495"/>
    </source>
</evidence>
<dbReference type="CDD" id="cd00088">
    <property type="entry name" value="HPT"/>
    <property type="match status" value="1"/>
</dbReference>
<dbReference type="SUPFAM" id="SSF55874">
    <property type="entry name" value="ATPase domain of HSP90 chaperone/DNA topoisomerase II/histidine kinase"/>
    <property type="match status" value="1"/>
</dbReference>
<feature type="compositionally biased region" description="Basic and acidic residues" evidence="13">
    <location>
        <begin position="301"/>
        <end position="319"/>
    </location>
</feature>
<dbReference type="GO" id="GO:0005524">
    <property type="term" value="F:ATP binding"/>
    <property type="evidence" value="ECO:0007669"/>
    <property type="project" value="UniProtKB-KW"/>
</dbReference>
<dbReference type="InterPro" id="IPR036641">
    <property type="entry name" value="HPT_dom_sf"/>
</dbReference>
<dbReference type="Proteomes" id="UP000189670">
    <property type="component" value="Unassembled WGS sequence"/>
</dbReference>
<evidence type="ECO:0000256" key="5">
    <source>
        <dbReference type="ARBA" id="ARBA00022553"/>
    </source>
</evidence>
<keyword evidence="9" id="KW-0067">ATP-binding</keyword>
<dbReference type="InterPro" id="IPR051315">
    <property type="entry name" value="Bact_Chemotaxis_CheA"/>
</dbReference>
<sequence>TIKGTCSFFEMNVTRGIAHKMEDLLDLFRQGRATLDKRHAQLLFDGVDCLNKIANAICENEPEENFANESETIKDNILKFIDEIESSQLQSSLQELKETSQEEISEDSGSEKVLQEPDEEEILPEDALHSPSVTESPAAPQKPQDILPLSDENKQKTPVNQKTIFTKNNGINQKFVIEARDKLDISEQVFIDLEHGTDINHQEMIDKARRNLHTLKGNAGFMGYKGIEDLTHSMETALEQMIDQVSTITDFQLYYDAIDELRRLCFLVSEGKTYTVDEHLLSRLQNISMEEEDHIQASEAPNKKPEIKPSTDKSIDRQSQKHKLSQDAFVRIPVNKLDLMMDLLGEVILVASMVTHHPDIQGLELEGFENTSHQLDLLLRQLQDAAMSLRLIPISNVFQRMKRLIRDFMQESNKQINFVITGEDTEVDKSVAEMLNDPLVHLIRNAADHGLESTQDRLAAGKSEKGTIHLSAIQAGGELRVVVEDDGQGLNRESILAKARERGLCESDDDPDDRTLWSYIFHPGFSTAREITNISGRGVGMDVVMNNVKNMRGKVTVDSTPGQGTSVTLHIPLTLAILDGMVIKINEILYVLPIETVVEILQIQKEQVNRSSVDRQFVIRIREDLVPVVFLSQLYDNEEPEKLLESKVMLVIETDGVQLAMPVDELVGQQQVVIKPLVGQLKNIRAVSGCALLGSGNVAMVLDVGQLHQLHEESLGQLN</sequence>
<dbReference type="GO" id="GO:0006935">
    <property type="term" value="P:chemotaxis"/>
    <property type="evidence" value="ECO:0007669"/>
    <property type="project" value="UniProtKB-KW"/>
</dbReference>
<dbReference type="SMART" id="SM00387">
    <property type="entry name" value="HATPase_c"/>
    <property type="match status" value="1"/>
</dbReference>
<comment type="function">
    <text evidence="11">Involved in the transmission of sensory signals from the chemoreceptors to the flagellar motors. CheA is autophosphorylated; it can transfer its phosphate group to either CheB or CheY.</text>
</comment>
<dbReference type="SUPFAM" id="SSF47384">
    <property type="entry name" value="Homodimeric domain of signal transducing histidine kinase"/>
    <property type="match status" value="1"/>
</dbReference>
<feature type="domain" description="CheW-like" evidence="15">
    <location>
        <begin position="577"/>
        <end position="713"/>
    </location>
</feature>
<reference evidence="18" key="1">
    <citation type="submission" date="2012-11" db="EMBL/GenBank/DDBJ databases">
        <authorList>
            <person name="Lucero-Rivera Y.E."/>
            <person name="Tovar-Ramirez D."/>
        </authorList>
    </citation>
    <scope>NUCLEOTIDE SEQUENCE [LARGE SCALE GENOMIC DNA]</scope>
    <source>
        <strain evidence="18">Araruama</strain>
    </source>
</reference>
<dbReference type="PRINTS" id="PR00344">
    <property type="entry name" value="BCTRLSENSOR"/>
</dbReference>
<comment type="caution">
    <text evidence="12">Lacks conserved residue(s) required for the propagation of feature annotation.</text>
</comment>
<dbReference type="Pfam" id="PF01627">
    <property type="entry name" value="Hpt"/>
    <property type="match status" value="1"/>
</dbReference>
<accession>A0A1V1P8T7</accession>
<keyword evidence="8" id="KW-0418">Kinase</keyword>
<name>A0A1V1P8T7_9BACT</name>
<evidence type="ECO:0000256" key="2">
    <source>
        <dbReference type="ARBA" id="ARBA00012438"/>
    </source>
</evidence>
<dbReference type="GO" id="GO:0005737">
    <property type="term" value="C:cytoplasm"/>
    <property type="evidence" value="ECO:0007669"/>
    <property type="project" value="InterPro"/>
</dbReference>
<evidence type="ECO:0000259" key="15">
    <source>
        <dbReference type="PROSITE" id="PS50851"/>
    </source>
</evidence>
<dbReference type="SMART" id="SM01231">
    <property type="entry name" value="H-kinase_dim"/>
    <property type="match status" value="1"/>
</dbReference>
<protein>
    <recommendedName>
        <fullName evidence="3">Chemotaxis protein CheA</fullName>
        <ecNumber evidence="2">2.7.13.3</ecNumber>
    </recommendedName>
</protein>